<keyword evidence="1" id="KW-0863">Zinc-finger</keyword>
<dbReference type="SUPFAM" id="SSF57756">
    <property type="entry name" value="Retrovirus zinc finger-like domains"/>
    <property type="match status" value="1"/>
</dbReference>
<evidence type="ECO:0000313" key="5">
    <source>
        <dbReference type="Proteomes" id="UP001152320"/>
    </source>
</evidence>
<feature type="region of interest" description="Disordered" evidence="2">
    <location>
        <begin position="152"/>
        <end position="172"/>
    </location>
</feature>
<evidence type="ECO:0000313" key="4">
    <source>
        <dbReference type="EMBL" id="KAJ8036707.1"/>
    </source>
</evidence>
<name>A0A9Q1C172_HOLLE</name>
<dbReference type="InterPro" id="IPR001878">
    <property type="entry name" value="Znf_CCHC"/>
</dbReference>
<dbReference type="GO" id="GO:0008270">
    <property type="term" value="F:zinc ion binding"/>
    <property type="evidence" value="ECO:0007669"/>
    <property type="project" value="UniProtKB-KW"/>
</dbReference>
<dbReference type="GO" id="GO:0003676">
    <property type="term" value="F:nucleic acid binding"/>
    <property type="evidence" value="ECO:0007669"/>
    <property type="project" value="InterPro"/>
</dbReference>
<dbReference type="PROSITE" id="PS50158">
    <property type="entry name" value="ZF_CCHC"/>
    <property type="match status" value="1"/>
</dbReference>
<gene>
    <name evidence="4" type="ORF">HOLleu_20761</name>
</gene>
<evidence type="ECO:0000256" key="2">
    <source>
        <dbReference type="SAM" id="MobiDB-lite"/>
    </source>
</evidence>
<evidence type="ECO:0000256" key="1">
    <source>
        <dbReference type="PROSITE-ProRule" id="PRU00047"/>
    </source>
</evidence>
<keyword evidence="1" id="KW-0862">Zinc</keyword>
<dbReference type="AlphaFoldDB" id="A0A9Q1C172"/>
<reference evidence="4" key="1">
    <citation type="submission" date="2021-10" db="EMBL/GenBank/DDBJ databases">
        <title>Tropical sea cucumber genome reveals ecological adaptation and Cuvierian tubules defense mechanism.</title>
        <authorList>
            <person name="Chen T."/>
        </authorList>
    </citation>
    <scope>NUCLEOTIDE SEQUENCE</scope>
    <source>
        <strain evidence="4">Nanhai2018</strain>
        <tissue evidence="4">Muscle</tissue>
    </source>
</reference>
<sequence>MNCQPEFRQWTSGVTRNPSPDFCFSCGDTGHISENCNKTEDLRLVNGKLIKFIMGNEKGHTIGNDRPSHQASFYYDTTEVRTAVINVLRKGMKGGVKVISREHKLTNANCTMMKVTLIKQGQKSCSLTPPTPVATGSVPRWCKYLTAEKATEKSSLNEPTKPDYTNEQEDESAKLPFQWRPIESSWKRRLLNMMKERQEVFTVENNTPFREMPRGVSPSDLDDLRDHLLNLLEDEIISGPRSQYASLIMITGRRMERGGCE</sequence>
<keyword evidence="5" id="KW-1185">Reference proteome</keyword>
<dbReference type="Proteomes" id="UP001152320">
    <property type="component" value="Chromosome 9"/>
</dbReference>
<dbReference type="InterPro" id="IPR036875">
    <property type="entry name" value="Znf_CCHC_sf"/>
</dbReference>
<comment type="caution">
    <text evidence="4">The sequence shown here is derived from an EMBL/GenBank/DDBJ whole genome shotgun (WGS) entry which is preliminary data.</text>
</comment>
<organism evidence="4 5">
    <name type="scientific">Holothuria leucospilota</name>
    <name type="common">Black long sea cucumber</name>
    <name type="synonym">Mertensiothuria leucospilota</name>
    <dbReference type="NCBI Taxonomy" id="206669"/>
    <lineage>
        <taxon>Eukaryota</taxon>
        <taxon>Metazoa</taxon>
        <taxon>Echinodermata</taxon>
        <taxon>Eleutherozoa</taxon>
        <taxon>Echinozoa</taxon>
        <taxon>Holothuroidea</taxon>
        <taxon>Aspidochirotacea</taxon>
        <taxon>Aspidochirotida</taxon>
        <taxon>Holothuriidae</taxon>
        <taxon>Holothuria</taxon>
    </lineage>
</organism>
<accession>A0A9Q1C172</accession>
<dbReference type="EMBL" id="JAIZAY010000009">
    <property type="protein sequence ID" value="KAJ8036707.1"/>
    <property type="molecule type" value="Genomic_DNA"/>
</dbReference>
<proteinExistence type="predicted"/>
<keyword evidence="1" id="KW-0479">Metal-binding</keyword>
<protein>
    <recommendedName>
        <fullName evidence="3">CCHC-type domain-containing protein</fullName>
    </recommendedName>
</protein>
<feature type="domain" description="CCHC-type" evidence="3">
    <location>
        <begin position="23"/>
        <end position="36"/>
    </location>
</feature>
<evidence type="ECO:0000259" key="3">
    <source>
        <dbReference type="PROSITE" id="PS50158"/>
    </source>
</evidence>